<evidence type="ECO:0000313" key="8">
    <source>
        <dbReference type="EMBL" id="EXK24040.1"/>
    </source>
</evidence>
<dbReference type="GO" id="GO:0016020">
    <property type="term" value="C:membrane"/>
    <property type="evidence" value="ECO:0007669"/>
    <property type="project" value="UniProtKB-SubCell"/>
</dbReference>
<dbReference type="VEuPathDB" id="FungiDB:FOMG_19216"/>
<dbReference type="Proteomes" id="UP000030703">
    <property type="component" value="Unassembled WGS sequence"/>
</dbReference>
<dbReference type="InterPro" id="IPR049326">
    <property type="entry name" value="Rhodopsin_dom_fungi"/>
</dbReference>
<evidence type="ECO:0000256" key="4">
    <source>
        <dbReference type="ARBA" id="ARBA00023136"/>
    </source>
</evidence>
<reference evidence="8" key="2">
    <citation type="submission" date="2014-02" db="EMBL/GenBank/DDBJ databases">
        <title>Annotation of the Genome Sequence of Fusarium oxysporum f. sp. melonis 26406.</title>
        <authorList>
            <consortium name="The Broad Institute Genomics Platform"/>
            <person name="Ma L.-J."/>
            <person name="Corby-Kistler H."/>
            <person name="Broz K."/>
            <person name="Gale L.R."/>
            <person name="Jonkers W."/>
            <person name="O'Donnell K."/>
            <person name="Ploetz R."/>
            <person name="Steinberg C."/>
            <person name="Schwartz D.C."/>
            <person name="VanEtten H."/>
            <person name="Zhou S."/>
            <person name="Young S.K."/>
            <person name="Zeng Q."/>
            <person name="Gargeya S."/>
            <person name="Fitzgerald M."/>
            <person name="Abouelleil A."/>
            <person name="Alvarado L."/>
            <person name="Chapman S.B."/>
            <person name="Gainer-Dewar J."/>
            <person name="Goldberg J."/>
            <person name="Griggs A."/>
            <person name="Gujja S."/>
            <person name="Hansen M."/>
            <person name="Howarth C."/>
            <person name="Imamovic A."/>
            <person name="Ireland A."/>
            <person name="Larimer J."/>
            <person name="McCowan C."/>
            <person name="Murphy C."/>
            <person name="Pearson M."/>
            <person name="Poon T.W."/>
            <person name="Priest M."/>
            <person name="Roberts A."/>
            <person name="Saif S."/>
            <person name="Shea T."/>
            <person name="Sykes S."/>
            <person name="Wortman J."/>
            <person name="Nusbaum C."/>
            <person name="Birren B."/>
        </authorList>
    </citation>
    <scope>NUCLEOTIDE SEQUENCE</scope>
    <source>
        <strain evidence="8">26406</strain>
    </source>
</reference>
<accession>W9YY32</accession>
<keyword evidence="4 6" id="KW-0472">Membrane</keyword>
<evidence type="ECO:0000256" key="2">
    <source>
        <dbReference type="ARBA" id="ARBA00022692"/>
    </source>
</evidence>
<reference evidence="8" key="1">
    <citation type="submission" date="2012-04" db="EMBL/GenBank/DDBJ databases">
        <title>The Genome Sequence of Fusarium oxysporum melonis.</title>
        <authorList>
            <consortium name="The Broad Institute Genome Sequencing Platform"/>
            <person name="Ma L.-J."/>
            <person name="Gale L.R."/>
            <person name="Schwartz D.C."/>
            <person name="Zhou S."/>
            <person name="Corby-Kistler H."/>
            <person name="Young S.K."/>
            <person name="Zeng Q."/>
            <person name="Gargeya S."/>
            <person name="Fitzgerald M."/>
            <person name="Haas B."/>
            <person name="Abouelleil A."/>
            <person name="Alvarado L."/>
            <person name="Arachchi H.M."/>
            <person name="Berlin A."/>
            <person name="Brown A."/>
            <person name="Chapman S.B."/>
            <person name="Chen Z."/>
            <person name="Dunbar C."/>
            <person name="Freedman E."/>
            <person name="Gearin G."/>
            <person name="Goldberg J."/>
            <person name="Griggs A."/>
            <person name="Gujja S."/>
            <person name="Heiman D."/>
            <person name="Howarth C."/>
            <person name="Larson L."/>
            <person name="Lui A."/>
            <person name="MacDonald P.J.P."/>
            <person name="Montmayeur A."/>
            <person name="Murphy C."/>
            <person name="Neiman D."/>
            <person name="Pearson M."/>
            <person name="Priest M."/>
            <person name="Roberts A."/>
            <person name="Saif S."/>
            <person name="Shea T."/>
            <person name="Shenoy N."/>
            <person name="Sisk P."/>
            <person name="Stolte C."/>
            <person name="Sykes S."/>
            <person name="Wortman J."/>
            <person name="Nusbaum C."/>
            <person name="Birren B."/>
        </authorList>
    </citation>
    <scope>NUCLEOTIDE SEQUENCE</scope>
    <source>
        <strain evidence="8">26406</strain>
    </source>
</reference>
<comment type="subcellular location">
    <subcellularLocation>
        <location evidence="1">Membrane</location>
        <topology evidence="1">Multi-pass membrane protein</topology>
    </subcellularLocation>
</comment>
<keyword evidence="2 6" id="KW-0812">Transmembrane</keyword>
<feature type="transmembrane region" description="Helical" evidence="6">
    <location>
        <begin position="195"/>
        <end position="215"/>
    </location>
</feature>
<dbReference type="EMBL" id="KI980447">
    <property type="protein sequence ID" value="EXK24040.1"/>
    <property type="molecule type" value="Genomic_DNA"/>
</dbReference>
<feature type="transmembrane region" description="Helical" evidence="6">
    <location>
        <begin position="111"/>
        <end position="137"/>
    </location>
</feature>
<evidence type="ECO:0000259" key="7">
    <source>
        <dbReference type="Pfam" id="PF20684"/>
    </source>
</evidence>
<protein>
    <recommendedName>
        <fullName evidence="7">Rhodopsin domain-containing protein</fullName>
    </recommendedName>
</protein>
<comment type="similarity">
    <text evidence="5">Belongs to the SAT4 family.</text>
</comment>
<evidence type="ECO:0000256" key="6">
    <source>
        <dbReference type="SAM" id="Phobius"/>
    </source>
</evidence>
<dbReference type="AlphaFoldDB" id="W9YY32"/>
<name>W9YY32_FUSOX</name>
<evidence type="ECO:0000256" key="3">
    <source>
        <dbReference type="ARBA" id="ARBA00022989"/>
    </source>
</evidence>
<feature type="transmembrane region" description="Helical" evidence="6">
    <location>
        <begin position="157"/>
        <end position="183"/>
    </location>
</feature>
<feature type="domain" description="Rhodopsin" evidence="7">
    <location>
        <begin position="50"/>
        <end position="256"/>
    </location>
</feature>
<dbReference type="HOGENOM" id="CLU_912283_0_0_1"/>
<dbReference type="Pfam" id="PF20684">
    <property type="entry name" value="Fung_rhodopsin"/>
    <property type="match status" value="1"/>
</dbReference>
<evidence type="ECO:0000256" key="1">
    <source>
        <dbReference type="ARBA" id="ARBA00004141"/>
    </source>
</evidence>
<dbReference type="PANTHER" id="PTHR33048">
    <property type="entry name" value="PTH11-LIKE INTEGRAL MEMBRANE PROTEIN (AFU_ORTHOLOGUE AFUA_5G11245)"/>
    <property type="match status" value="1"/>
</dbReference>
<sequence length="305" mass="34457">MLPAMGAMDQSNPLADQRLPHGRRICERPRTINHLFNTNEKKISVFATLSFALSIVTQGKLGVHRADLVPEQHLAVVRYANFIMSAIMMLATTMVKMSITEFYLHLFPHRWIRYICYVQLVSLALFMVAQMTAYFTICRPLASVYDFSVPGKCGDLVSFWLAVTLIALFFDVSCVVLPLPIFWRMNLERNKKWKLTVLFGLGFCICGLTGLRVWVYRNIDYTDWTFGAAYGIMLTTTEPVLGIIAGCIPIMLPCFSLVIGRIKSSSCSVEHEKTKRSSGVVKVGGSRQSDAFRHLEDPGYEMMEV</sequence>
<keyword evidence="3 6" id="KW-1133">Transmembrane helix</keyword>
<feature type="transmembrane region" description="Helical" evidence="6">
    <location>
        <begin position="79"/>
        <end position="99"/>
    </location>
</feature>
<proteinExistence type="inferred from homology"/>
<organism evidence="8">
    <name type="scientific">Fusarium oxysporum f. sp. melonis 26406</name>
    <dbReference type="NCBI Taxonomy" id="1089452"/>
    <lineage>
        <taxon>Eukaryota</taxon>
        <taxon>Fungi</taxon>
        <taxon>Dikarya</taxon>
        <taxon>Ascomycota</taxon>
        <taxon>Pezizomycotina</taxon>
        <taxon>Sordariomycetes</taxon>
        <taxon>Hypocreomycetidae</taxon>
        <taxon>Hypocreales</taxon>
        <taxon>Nectriaceae</taxon>
        <taxon>Fusarium</taxon>
        <taxon>Fusarium oxysporum species complex</taxon>
    </lineage>
</organism>
<dbReference type="InterPro" id="IPR052337">
    <property type="entry name" value="SAT4-like"/>
</dbReference>
<feature type="transmembrane region" description="Helical" evidence="6">
    <location>
        <begin position="240"/>
        <end position="259"/>
    </location>
</feature>
<evidence type="ECO:0000256" key="5">
    <source>
        <dbReference type="ARBA" id="ARBA00038359"/>
    </source>
</evidence>
<dbReference type="PANTHER" id="PTHR33048:SF47">
    <property type="entry name" value="INTEGRAL MEMBRANE PROTEIN-RELATED"/>
    <property type="match status" value="1"/>
</dbReference>
<gene>
    <name evidence="8" type="ORF">FOMG_19216</name>
</gene>